<organism evidence="1">
    <name type="scientific">Nymphaea colorata</name>
    <name type="common">pocket water lily</name>
    <dbReference type="NCBI Taxonomy" id="210225"/>
    <lineage>
        <taxon>Eukaryota</taxon>
        <taxon>Viridiplantae</taxon>
        <taxon>Streptophyta</taxon>
        <taxon>Embryophyta</taxon>
        <taxon>Tracheophyta</taxon>
        <taxon>Spermatophyta</taxon>
        <taxon>Magnoliopsida</taxon>
        <taxon>Nymphaeales</taxon>
        <taxon>Nymphaeaceae</taxon>
        <taxon>Nymphaea</taxon>
    </lineage>
</organism>
<dbReference type="InterPro" id="IPR017853">
    <property type="entry name" value="GH"/>
</dbReference>
<reference evidence="1" key="1">
    <citation type="submission" date="2019-09" db="EMBL/GenBank/DDBJ databases">
        <authorList>
            <person name="Zhang L."/>
        </authorList>
    </citation>
    <scope>NUCLEOTIDE SEQUENCE</scope>
</reference>
<accession>A0A5K1E0A6</accession>
<evidence type="ECO:0000313" key="1">
    <source>
        <dbReference type="EMBL" id="VVW44036.1"/>
    </source>
</evidence>
<dbReference type="Gene3D" id="3.20.20.80">
    <property type="entry name" value="Glycosidases"/>
    <property type="match status" value="1"/>
</dbReference>
<protein>
    <submittedName>
        <fullName evidence="1">Uncharacterized protein</fullName>
    </submittedName>
</protein>
<dbReference type="AlphaFoldDB" id="A0A5K1E0A6"/>
<dbReference type="Gramene" id="NC6G0255520.1">
    <property type="protein sequence ID" value="NC6G0255520.1:cds"/>
    <property type="gene ID" value="NC6G0255520"/>
</dbReference>
<gene>
    <name evidence="1" type="ORF">NYM_LOCUS22097</name>
</gene>
<dbReference type="SUPFAM" id="SSF51445">
    <property type="entry name" value="(Trans)glycosidases"/>
    <property type="match status" value="1"/>
</dbReference>
<proteinExistence type="predicted"/>
<sequence>MQNKGVVLIDNALFQPISPTKEEVDPNTLLHYSNILDAMIDSSYVSMENLNFLDVPILITKTG</sequence>
<name>A0A5K1E0A6_9MAGN</name>
<dbReference type="EMBL" id="LR721784">
    <property type="protein sequence ID" value="VVW44036.1"/>
    <property type="molecule type" value="Genomic_DNA"/>
</dbReference>